<organism evidence="1">
    <name type="scientific">uncultured Caudovirales phage</name>
    <dbReference type="NCBI Taxonomy" id="2100421"/>
    <lineage>
        <taxon>Viruses</taxon>
        <taxon>Duplodnaviria</taxon>
        <taxon>Heunggongvirae</taxon>
        <taxon>Uroviricota</taxon>
        <taxon>Caudoviricetes</taxon>
        <taxon>Peduoviridae</taxon>
        <taxon>Maltschvirus</taxon>
        <taxon>Maltschvirus maltsch</taxon>
    </lineage>
</organism>
<sequence length="270" mass="30308">MARIRTIKPEFWRDELLAGVTAEAALLAIGLLNHCDDEGYFNANPKLVESDIFPLRTLAKSTTELLRELSGIGYIEVFSGSDGKTYGKVANFEKHQVINKKTLSKIKGLCELRKDYDTPTVVLPTGKERKGKEMEQKAPESAATEVAFVLPDWIPLETWTAFLEMRKRIKKPATEFAKKLIVGKLEKFKSQGQDVVSILEKSITSGWQDVFEIKENKTFAQQAADIARTTVSAQHSGPDPVLLKIEADRQKATPMPDHIRQQINQVLRKA</sequence>
<reference evidence="1" key="1">
    <citation type="submission" date="2020-04" db="EMBL/GenBank/DDBJ databases">
        <authorList>
            <person name="Chiriac C."/>
            <person name="Salcher M."/>
            <person name="Ghai R."/>
            <person name="Kavagutti S V."/>
        </authorList>
    </citation>
    <scope>NUCLEOTIDE SEQUENCE</scope>
</reference>
<gene>
    <name evidence="1" type="ORF">UFOVP415_21</name>
</gene>
<proteinExistence type="predicted"/>
<name>A0A6J5M4G0_9CAUD</name>
<protein>
    <submittedName>
        <fullName evidence="1">Uncharacterized protein</fullName>
    </submittedName>
</protein>
<accession>A0A6J5M4G0</accession>
<dbReference type="EMBL" id="LR796390">
    <property type="protein sequence ID" value="CAB4141558.1"/>
    <property type="molecule type" value="Genomic_DNA"/>
</dbReference>
<evidence type="ECO:0000313" key="1">
    <source>
        <dbReference type="EMBL" id="CAB4141558.1"/>
    </source>
</evidence>